<sequence length="308" mass="32276">MRPVCHGPPTTDRGPGPLRADRSPCPWRSERSHAVSARLGCRGLLPVGRVPVPAPGGPSRPAPDWAASAPSRPAEWLPVAVRASRPTPCFWPAEPPGPLPGRPRGSLSVAERAVARRFCPTGLPGSLAGWPSARPCPWRTEPPAPDWAASAPSRPAEGLPVAVRASRPTPCFLPAEPPGPLPGRSSRPCPCPVELPRHLPGRAVPPRFWPAESPGSFPAGRVVPVRARSGYPGTCPAEPFHPVPADRTTPPRPGPPSCPQKPRAPPSCLTHASAHRATPAPLPGRRAAARVPGHRVVRGAGGQGRSPR</sequence>
<feature type="compositionally biased region" description="Gly residues" evidence="1">
    <location>
        <begin position="299"/>
        <end position="308"/>
    </location>
</feature>
<reference evidence="2 3" key="1">
    <citation type="submission" date="2019-06" db="EMBL/GenBank/DDBJ databases">
        <title>Sequencing the genomes of 1000 actinobacteria strains.</title>
        <authorList>
            <person name="Klenk H.-P."/>
        </authorList>
    </citation>
    <scope>NUCLEOTIDE SEQUENCE [LARGE SCALE GENOMIC DNA]</scope>
    <source>
        <strain evidence="2 3">DSM 41929</strain>
    </source>
</reference>
<evidence type="ECO:0000256" key="1">
    <source>
        <dbReference type="SAM" id="MobiDB-lite"/>
    </source>
</evidence>
<feature type="compositionally biased region" description="Pro residues" evidence="1">
    <location>
        <begin position="250"/>
        <end position="265"/>
    </location>
</feature>
<feature type="compositionally biased region" description="Pro residues" evidence="1">
    <location>
        <begin position="52"/>
        <end position="61"/>
    </location>
</feature>
<comment type="caution">
    <text evidence="2">The sequence shown here is derived from an EMBL/GenBank/DDBJ whole genome shotgun (WGS) entry which is preliminary data.</text>
</comment>
<dbReference type="Proteomes" id="UP000318103">
    <property type="component" value="Unassembled WGS sequence"/>
</dbReference>
<feature type="region of interest" description="Disordered" evidence="1">
    <location>
        <begin position="50"/>
        <end position="70"/>
    </location>
</feature>
<proteinExistence type="predicted"/>
<evidence type="ECO:0000313" key="2">
    <source>
        <dbReference type="EMBL" id="TQK97056.1"/>
    </source>
</evidence>
<protein>
    <submittedName>
        <fullName evidence="2">Uncharacterized protein</fullName>
    </submittedName>
</protein>
<gene>
    <name evidence="2" type="ORF">FB563_2012</name>
</gene>
<accession>A0A542UDD7</accession>
<feature type="compositionally biased region" description="Low complexity" evidence="1">
    <location>
        <begin position="276"/>
        <end position="291"/>
    </location>
</feature>
<feature type="region of interest" description="Disordered" evidence="1">
    <location>
        <begin position="235"/>
        <end position="308"/>
    </location>
</feature>
<evidence type="ECO:0000313" key="3">
    <source>
        <dbReference type="Proteomes" id="UP000318103"/>
    </source>
</evidence>
<dbReference type="EMBL" id="VFNX01000001">
    <property type="protein sequence ID" value="TQK97056.1"/>
    <property type="molecule type" value="Genomic_DNA"/>
</dbReference>
<feature type="region of interest" description="Disordered" evidence="1">
    <location>
        <begin position="1"/>
        <end position="29"/>
    </location>
</feature>
<organism evidence="2 3">
    <name type="scientific">Streptomyces puniciscabiei</name>
    <dbReference type="NCBI Taxonomy" id="164348"/>
    <lineage>
        <taxon>Bacteria</taxon>
        <taxon>Bacillati</taxon>
        <taxon>Actinomycetota</taxon>
        <taxon>Actinomycetes</taxon>
        <taxon>Kitasatosporales</taxon>
        <taxon>Streptomycetaceae</taxon>
        <taxon>Streptomyces</taxon>
    </lineage>
</organism>
<keyword evidence="3" id="KW-1185">Reference proteome</keyword>
<dbReference type="AlphaFoldDB" id="A0A542UDD7"/>
<name>A0A542UDD7_9ACTN</name>